<dbReference type="Proteomes" id="UP001194468">
    <property type="component" value="Unassembled WGS sequence"/>
</dbReference>
<comment type="caution">
    <text evidence="1">The sequence shown here is derived from an EMBL/GenBank/DDBJ whole genome shotgun (WGS) entry which is preliminary data.</text>
</comment>
<dbReference type="SUPFAM" id="SSF53474">
    <property type="entry name" value="alpha/beta-Hydrolases"/>
    <property type="match status" value="1"/>
</dbReference>
<keyword evidence="2" id="KW-1185">Reference proteome</keyword>
<accession>A0AAD4GH51</accession>
<reference evidence="1" key="1">
    <citation type="submission" date="2019-10" db="EMBL/GenBank/DDBJ databases">
        <authorList>
            <consortium name="DOE Joint Genome Institute"/>
            <person name="Kuo A."/>
            <person name="Miyauchi S."/>
            <person name="Kiss E."/>
            <person name="Drula E."/>
            <person name="Kohler A."/>
            <person name="Sanchez-Garcia M."/>
            <person name="Andreopoulos B."/>
            <person name="Barry K.W."/>
            <person name="Bonito G."/>
            <person name="Buee M."/>
            <person name="Carver A."/>
            <person name="Chen C."/>
            <person name="Cichocki N."/>
            <person name="Clum A."/>
            <person name="Culley D."/>
            <person name="Crous P.W."/>
            <person name="Fauchery L."/>
            <person name="Girlanda M."/>
            <person name="Hayes R."/>
            <person name="Keri Z."/>
            <person name="LaButti K."/>
            <person name="Lipzen A."/>
            <person name="Lombard V."/>
            <person name="Magnuson J."/>
            <person name="Maillard F."/>
            <person name="Morin E."/>
            <person name="Murat C."/>
            <person name="Nolan M."/>
            <person name="Ohm R."/>
            <person name="Pangilinan J."/>
            <person name="Pereira M."/>
            <person name="Perotto S."/>
            <person name="Peter M."/>
            <person name="Riley R."/>
            <person name="Sitrit Y."/>
            <person name="Stielow B."/>
            <person name="Szollosi G."/>
            <person name="Zifcakova L."/>
            <person name="Stursova M."/>
            <person name="Spatafora J.W."/>
            <person name="Tedersoo L."/>
            <person name="Vaario L.-M."/>
            <person name="Yamada A."/>
            <person name="Yan M."/>
            <person name="Wang P."/>
            <person name="Xu J."/>
            <person name="Bruns T."/>
            <person name="Baldrian P."/>
            <person name="Vilgalys R."/>
            <person name="Henrissat B."/>
            <person name="Grigoriev I.V."/>
            <person name="Hibbett D."/>
            <person name="Nagy L.G."/>
            <person name="Martin F.M."/>
        </authorList>
    </citation>
    <scope>NUCLEOTIDE SEQUENCE</scope>
    <source>
        <strain evidence="1">BED1</strain>
    </source>
</reference>
<proteinExistence type="predicted"/>
<sequence>MRNLGIVIQCVPSWTCVVRDEPTKNTIGNDPVFVPVKYGVGHEYKSKNLCHKHTELTRCPDSSLAPLYLVHDGSGLVSHYERLLPLHRDVWGLSNPRFFSGDPWETLEEMAQAYAQTIEQHAHDGALMLGERTVDSGTTSLVVRQFKQSTALLDAYMPSVRDGDTARAVSPALLCSTVRFSPDGIQDVSAWFRERGDAVRGQIVGPWEALVAGHHFEPFSRVYVRETSVQLDRACRYLETL</sequence>
<dbReference type="AlphaFoldDB" id="A0AAD4GH51"/>
<name>A0AAD4GH51_BOLED</name>
<evidence type="ECO:0000313" key="2">
    <source>
        <dbReference type="Proteomes" id="UP001194468"/>
    </source>
</evidence>
<reference evidence="1" key="2">
    <citation type="journal article" date="2020" name="Nat. Commun.">
        <title>Large-scale genome sequencing of mycorrhizal fungi provides insights into the early evolution of symbiotic traits.</title>
        <authorList>
            <person name="Miyauchi S."/>
            <person name="Kiss E."/>
            <person name="Kuo A."/>
            <person name="Drula E."/>
            <person name="Kohler A."/>
            <person name="Sanchez-Garcia M."/>
            <person name="Morin E."/>
            <person name="Andreopoulos B."/>
            <person name="Barry K.W."/>
            <person name="Bonito G."/>
            <person name="Buee M."/>
            <person name="Carver A."/>
            <person name="Chen C."/>
            <person name="Cichocki N."/>
            <person name="Clum A."/>
            <person name="Culley D."/>
            <person name="Crous P.W."/>
            <person name="Fauchery L."/>
            <person name="Girlanda M."/>
            <person name="Hayes R.D."/>
            <person name="Keri Z."/>
            <person name="LaButti K."/>
            <person name="Lipzen A."/>
            <person name="Lombard V."/>
            <person name="Magnuson J."/>
            <person name="Maillard F."/>
            <person name="Murat C."/>
            <person name="Nolan M."/>
            <person name="Ohm R.A."/>
            <person name="Pangilinan J."/>
            <person name="Pereira M.F."/>
            <person name="Perotto S."/>
            <person name="Peter M."/>
            <person name="Pfister S."/>
            <person name="Riley R."/>
            <person name="Sitrit Y."/>
            <person name="Stielow J.B."/>
            <person name="Szollosi G."/>
            <person name="Zifcakova L."/>
            <person name="Stursova M."/>
            <person name="Spatafora J.W."/>
            <person name="Tedersoo L."/>
            <person name="Vaario L.M."/>
            <person name="Yamada A."/>
            <person name="Yan M."/>
            <person name="Wang P."/>
            <person name="Xu J."/>
            <person name="Bruns T."/>
            <person name="Baldrian P."/>
            <person name="Vilgalys R."/>
            <person name="Dunand C."/>
            <person name="Henrissat B."/>
            <person name="Grigoriev I.V."/>
            <person name="Hibbett D."/>
            <person name="Nagy L.G."/>
            <person name="Martin F.M."/>
        </authorList>
    </citation>
    <scope>NUCLEOTIDE SEQUENCE</scope>
    <source>
        <strain evidence="1">BED1</strain>
    </source>
</reference>
<protein>
    <submittedName>
        <fullName evidence="1">Uncharacterized protein</fullName>
    </submittedName>
</protein>
<gene>
    <name evidence="1" type="ORF">L210DRAFT_934001</name>
</gene>
<dbReference type="EMBL" id="WHUW01000008">
    <property type="protein sequence ID" value="KAF8443327.1"/>
    <property type="molecule type" value="Genomic_DNA"/>
</dbReference>
<dbReference type="Gene3D" id="3.40.50.1820">
    <property type="entry name" value="alpha/beta hydrolase"/>
    <property type="match status" value="1"/>
</dbReference>
<dbReference type="InterPro" id="IPR029058">
    <property type="entry name" value="AB_hydrolase_fold"/>
</dbReference>
<evidence type="ECO:0000313" key="1">
    <source>
        <dbReference type="EMBL" id="KAF8443327.1"/>
    </source>
</evidence>
<organism evidence="1 2">
    <name type="scientific">Boletus edulis BED1</name>
    <dbReference type="NCBI Taxonomy" id="1328754"/>
    <lineage>
        <taxon>Eukaryota</taxon>
        <taxon>Fungi</taxon>
        <taxon>Dikarya</taxon>
        <taxon>Basidiomycota</taxon>
        <taxon>Agaricomycotina</taxon>
        <taxon>Agaricomycetes</taxon>
        <taxon>Agaricomycetidae</taxon>
        <taxon>Boletales</taxon>
        <taxon>Boletineae</taxon>
        <taxon>Boletaceae</taxon>
        <taxon>Boletoideae</taxon>
        <taxon>Boletus</taxon>
    </lineage>
</organism>